<keyword evidence="2" id="KW-0732">Signal</keyword>
<evidence type="ECO:0000256" key="1">
    <source>
        <dbReference type="ARBA" id="ARBA00022801"/>
    </source>
</evidence>
<protein>
    <submittedName>
        <fullName evidence="4">Carbohydrate binding domain-containing protein</fullName>
    </submittedName>
</protein>
<keyword evidence="1" id="KW-0378">Hydrolase</keyword>
<dbReference type="SUPFAM" id="SSF49785">
    <property type="entry name" value="Galactose-binding domain-like"/>
    <property type="match status" value="2"/>
</dbReference>
<feature type="domain" description="CBM-cenC" evidence="3">
    <location>
        <begin position="175"/>
        <end position="301"/>
    </location>
</feature>
<feature type="signal peptide" evidence="2">
    <location>
        <begin position="1"/>
        <end position="18"/>
    </location>
</feature>
<dbReference type="InterPro" id="IPR008929">
    <property type="entry name" value="Chondroitin_lyas"/>
</dbReference>
<dbReference type="Proteomes" id="UP000525652">
    <property type="component" value="Unassembled WGS sequence"/>
</dbReference>
<dbReference type="Gene3D" id="2.70.98.70">
    <property type="match status" value="1"/>
</dbReference>
<evidence type="ECO:0000313" key="4">
    <source>
        <dbReference type="EMBL" id="MBC2603415.1"/>
    </source>
</evidence>
<evidence type="ECO:0000256" key="2">
    <source>
        <dbReference type="SAM" id="SignalP"/>
    </source>
</evidence>
<dbReference type="InterPro" id="IPR008979">
    <property type="entry name" value="Galactose-bd-like_sf"/>
</dbReference>
<sequence>MKYSPFYALLGFASTAVASSLSLTNPSFEEGSSGWSILDSMSSVQTEAAHQGHRGLVVDDQDSSNGSNVRSACIPAHAGELYRISFDAKIVNGGGIAVYIQYFDESGTLLTNSKLKNENLLVVPQRAEGWDRYSLSATAPEGTAKLAIWIHSFNGNRVKAYFDHFELTQEAPLPLKNPDFENNSEGWIIRDKMSQVDPSAAKSGTLGLLVDDQDNQRGSDVRSEKISIQSGHSYQLDFDAKLIDGAGIAVYLQFYDAIGRRIQAKDNIEILRTITAKDWESHSLAATAPDNANSVDIWIHSFNGNLVKAAFDNFVLKPASRDEVEANPSTQASTKAPAWTGDANTLIAFEKKKPSADFSELKVLQPDGSAFRQPEENWEQARYLIQEDPEWGQWFEEKKAEVDDWIANNEDRAGWEAGWNHAFISPQDNSFLVWTKDVPGEDIDFFVSKTGDRVEITPTLFRAWVGAFRKNHASMLIEAAYVYHITEDPEYAEWVASQLDFYADHYDSWGNGVDQKKHSHLGYQSLDDAVIISRQIDAARLVFDYAGPERRQNWFENLFKPEAKLLSKSYQTIHNIATWQRATEAKIALLYDDEDLWKQAVDSKYGLRAQFSRGVTSDYLWYEQSMGYNSFIMMASNSLFTFTGLLGQGELLQEEAEISQNMMLAPLALRFPNNKLPNPADNTNIPGASTGWLTRTYRILPTYLGLNNALEQKSWETLIDPPAAILPSDAPTLPELPEVVTRNLESSRFALIKEGLWQIFFHYGQLNRSHAQAEALNWSASYGNTMISQDAGTVGYSSPMYTGYYRLGLAQNVPLINGLGQIPWKRGTLLHFDEADASVTAAQPEYRENASAQRTLSIHGDTLIDTTIVEISENSAEPEVLGMTLHLEGSVDPGDSFAPVDPDTFTAGRPPQYQYWSELFSSPVTDSITLPVTFKGGLILNLTFQYEGPFTLFIAKAPGQPPATHTVFYIETAPTRQAEFITRLSPKAIEPTAHDKPKGEAEEQKEFFERLFDWF</sequence>
<accession>A0A7X1B0K5</accession>
<dbReference type="PANTHER" id="PTHR39210">
    <property type="entry name" value="HEPARIN-SULFATE LYASE"/>
    <property type="match status" value="1"/>
</dbReference>
<feature type="chain" id="PRO_5030607750" evidence="2">
    <location>
        <begin position="19"/>
        <end position="1015"/>
    </location>
</feature>
<name>A0A7X1B0K5_9BACT</name>
<reference evidence="4 5" key="1">
    <citation type="submission" date="2020-07" db="EMBL/GenBank/DDBJ databases">
        <authorList>
            <person name="Feng X."/>
        </authorList>
    </citation>
    <scope>NUCLEOTIDE SEQUENCE [LARGE SCALE GENOMIC DNA]</scope>
    <source>
        <strain evidence="4 5">JCM14086</strain>
    </source>
</reference>
<keyword evidence="5" id="KW-1185">Reference proteome</keyword>
<dbReference type="PANTHER" id="PTHR39210:SF1">
    <property type="entry name" value="HEPARIN-SULFATE LYASE"/>
    <property type="match status" value="1"/>
</dbReference>
<comment type="caution">
    <text evidence="4">The sequence shown here is derived from an EMBL/GenBank/DDBJ whole genome shotgun (WGS) entry which is preliminary data.</text>
</comment>
<dbReference type="Pfam" id="PF02018">
    <property type="entry name" value="CBM_4_9"/>
    <property type="match status" value="1"/>
</dbReference>
<dbReference type="GO" id="GO:0042597">
    <property type="term" value="C:periplasmic space"/>
    <property type="evidence" value="ECO:0007669"/>
    <property type="project" value="InterPro"/>
</dbReference>
<dbReference type="SUPFAM" id="SSF48230">
    <property type="entry name" value="Chondroitin AC/alginate lyase"/>
    <property type="match status" value="1"/>
</dbReference>
<dbReference type="Gene3D" id="2.60.120.260">
    <property type="entry name" value="Galactose-binding domain-like"/>
    <property type="match status" value="2"/>
</dbReference>
<dbReference type="GO" id="GO:0016829">
    <property type="term" value="F:lyase activity"/>
    <property type="evidence" value="ECO:0007669"/>
    <property type="project" value="UniProtKB-KW"/>
</dbReference>
<dbReference type="GO" id="GO:0016798">
    <property type="term" value="F:hydrolase activity, acting on glycosyl bonds"/>
    <property type="evidence" value="ECO:0007669"/>
    <property type="project" value="InterPro"/>
</dbReference>
<evidence type="ECO:0000313" key="5">
    <source>
        <dbReference type="Proteomes" id="UP000525652"/>
    </source>
</evidence>
<dbReference type="AlphaFoldDB" id="A0A7X1B0K5"/>
<proteinExistence type="predicted"/>
<organism evidence="4 5">
    <name type="scientific">Puniceicoccus vermicola</name>
    <dbReference type="NCBI Taxonomy" id="388746"/>
    <lineage>
        <taxon>Bacteria</taxon>
        <taxon>Pseudomonadati</taxon>
        <taxon>Verrucomicrobiota</taxon>
        <taxon>Opitutia</taxon>
        <taxon>Puniceicoccales</taxon>
        <taxon>Puniceicoccaceae</taxon>
        <taxon>Puniceicoccus</taxon>
    </lineage>
</organism>
<dbReference type="Gene3D" id="1.50.10.100">
    <property type="entry name" value="Chondroitin AC/alginate lyase"/>
    <property type="match status" value="1"/>
</dbReference>
<evidence type="ECO:0000259" key="3">
    <source>
        <dbReference type="Pfam" id="PF02018"/>
    </source>
</evidence>
<dbReference type="RefSeq" id="WP_185694042.1">
    <property type="nucleotide sequence ID" value="NZ_JACHVA010000126.1"/>
</dbReference>
<gene>
    <name evidence="4" type="ORF">H5P30_16650</name>
</gene>
<dbReference type="EMBL" id="JACHVA010000126">
    <property type="protein sequence ID" value="MBC2603415.1"/>
    <property type="molecule type" value="Genomic_DNA"/>
</dbReference>
<dbReference type="InterPro" id="IPR003305">
    <property type="entry name" value="CenC_carb-bd"/>
</dbReference>